<evidence type="ECO:0000313" key="2">
    <source>
        <dbReference type="Proteomes" id="UP000305675"/>
    </source>
</evidence>
<keyword evidence="2" id="KW-1185">Reference proteome</keyword>
<evidence type="ECO:0000313" key="1">
    <source>
        <dbReference type="EMBL" id="TKB57592.1"/>
    </source>
</evidence>
<name>A0A4V5NWH2_9GAMM</name>
<accession>A0A4V5NWH2</accession>
<dbReference type="Pfam" id="PF02566">
    <property type="entry name" value="OsmC"/>
    <property type="match status" value="1"/>
</dbReference>
<protein>
    <submittedName>
        <fullName evidence="1">OsmC family peroxiredoxin</fullName>
    </submittedName>
</protein>
<dbReference type="RefSeq" id="WP_136862237.1">
    <property type="nucleotide sequence ID" value="NZ_SWCJ01000002.1"/>
</dbReference>
<comment type="caution">
    <text evidence="1">The sequence shown here is derived from an EMBL/GenBank/DDBJ whole genome shotgun (WGS) entry which is preliminary data.</text>
</comment>
<dbReference type="Proteomes" id="UP000305675">
    <property type="component" value="Unassembled WGS sequence"/>
</dbReference>
<reference evidence="1 2" key="1">
    <citation type="submission" date="2019-04" db="EMBL/GenBank/DDBJ databases">
        <authorList>
            <person name="Hwang J.C."/>
        </authorList>
    </citation>
    <scope>NUCLEOTIDE SEQUENCE [LARGE SCALE GENOMIC DNA]</scope>
    <source>
        <strain evidence="1 2">IMCC35002</strain>
    </source>
</reference>
<dbReference type="PANTHER" id="PTHR42830:SF2">
    <property type="entry name" value="OSMC_OHR FAMILY PROTEIN"/>
    <property type="match status" value="1"/>
</dbReference>
<dbReference type="InterPro" id="IPR036102">
    <property type="entry name" value="OsmC/Ohrsf"/>
</dbReference>
<sequence>MSEHGVTVEWLRNQGEAFVDHQYSRAHLWKFDGGTEVAASPSPLVVPVPLSVEQFVDPEEAFIASLSSCHMLVFLSIAAKKNYLVDRYTDNAIGTLGKNTQGRIAVTKVILRPNTQFIGERIPSRDQLEKMHHLAHEHCFIANSVNTKVITEIGENN</sequence>
<organism evidence="1 2">
    <name type="scientific">Ferrimonas aestuarii</name>
    <dbReference type="NCBI Taxonomy" id="2569539"/>
    <lineage>
        <taxon>Bacteria</taxon>
        <taxon>Pseudomonadati</taxon>
        <taxon>Pseudomonadota</taxon>
        <taxon>Gammaproteobacteria</taxon>
        <taxon>Alteromonadales</taxon>
        <taxon>Ferrimonadaceae</taxon>
        <taxon>Ferrimonas</taxon>
    </lineage>
</organism>
<dbReference type="SUPFAM" id="SSF82784">
    <property type="entry name" value="OsmC-like"/>
    <property type="match status" value="1"/>
</dbReference>
<dbReference type="OrthoDB" id="9795405at2"/>
<proteinExistence type="predicted"/>
<dbReference type="EMBL" id="SWCJ01000002">
    <property type="protein sequence ID" value="TKB57592.1"/>
    <property type="molecule type" value="Genomic_DNA"/>
</dbReference>
<dbReference type="InterPro" id="IPR003718">
    <property type="entry name" value="OsmC/Ohr_fam"/>
</dbReference>
<dbReference type="InterPro" id="IPR052707">
    <property type="entry name" value="OsmC_Ohr_Peroxiredoxin"/>
</dbReference>
<gene>
    <name evidence="1" type="ORF">FCL42_04785</name>
</gene>
<dbReference type="PANTHER" id="PTHR42830">
    <property type="entry name" value="OSMOTICALLY INDUCIBLE FAMILY PROTEIN"/>
    <property type="match status" value="1"/>
</dbReference>
<dbReference type="AlphaFoldDB" id="A0A4V5NWH2"/>
<dbReference type="InterPro" id="IPR015946">
    <property type="entry name" value="KH_dom-like_a/b"/>
</dbReference>
<dbReference type="Gene3D" id="3.30.300.20">
    <property type="match status" value="1"/>
</dbReference>